<proteinExistence type="predicted"/>
<dbReference type="Proteomes" id="UP000183200">
    <property type="component" value="Unassembled WGS sequence"/>
</dbReference>
<keyword evidence="2" id="KW-1185">Reference proteome</keyword>
<evidence type="ECO:0000313" key="1">
    <source>
        <dbReference type="EMBL" id="SDL52462.1"/>
    </source>
</evidence>
<organism evidence="1 2">
    <name type="scientific">Pedobacter steynii</name>
    <dbReference type="NCBI Taxonomy" id="430522"/>
    <lineage>
        <taxon>Bacteria</taxon>
        <taxon>Pseudomonadati</taxon>
        <taxon>Bacteroidota</taxon>
        <taxon>Sphingobacteriia</taxon>
        <taxon>Sphingobacteriales</taxon>
        <taxon>Sphingobacteriaceae</taxon>
        <taxon>Pedobacter</taxon>
    </lineage>
</organism>
<protein>
    <submittedName>
        <fullName evidence="1">Uncharacterized protein</fullName>
    </submittedName>
</protein>
<accession>A0A1G9KS20</accession>
<reference evidence="2" key="1">
    <citation type="submission" date="2016-10" db="EMBL/GenBank/DDBJ databases">
        <authorList>
            <person name="Varghese N."/>
            <person name="Submissions S."/>
        </authorList>
    </citation>
    <scope>NUCLEOTIDE SEQUENCE [LARGE SCALE GENOMIC DNA]</scope>
    <source>
        <strain evidence="2">DSM 19110</strain>
    </source>
</reference>
<gene>
    <name evidence="1" type="ORF">SAMN05421820_101660</name>
</gene>
<dbReference type="AlphaFoldDB" id="A0A1G9KS20"/>
<name>A0A1G9KS20_9SPHI</name>
<sequence length="73" mass="8177">MNRFPTIGIDYGFGAYNQVGNNKKAAMIMGIRDVFITLMMPQSGLFQFLRTALTGEDNLTRDGINVGEKKIFK</sequence>
<dbReference type="EMBL" id="FNGY01000001">
    <property type="protein sequence ID" value="SDL52462.1"/>
    <property type="molecule type" value="Genomic_DNA"/>
</dbReference>
<dbReference type="RefSeq" id="WP_074604667.1">
    <property type="nucleotide sequence ID" value="NZ_FNGY01000001.1"/>
</dbReference>
<evidence type="ECO:0000313" key="2">
    <source>
        <dbReference type="Proteomes" id="UP000183200"/>
    </source>
</evidence>